<dbReference type="SUPFAM" id="SSF52172">
    <property type="entry name" value="CheY-like"/>
    <property type="match status" value="1"/>
</dbReference>
<evidence type="ECO:0000313" key="6">
    <source>
        <dbReference type="Proteomes" id="UP000289703"/>
    </source>
</evidence>
<dbReference type="AlphaFoldDB" id="A0A4Q1JK99"/>
<dbReference type="Gene3D" id="3.40.50.2300">
    <property type="match status" value="1"/>
</dbReference>
<dbReference type="SMART" id="SM00448">
    <property type="entry name" value="REC"/>
    <property type="match status" value="1"/>
</dbReference>
<evidence type="ECO:0000313" key="5">
    <source>
        <dbReference type="EMBL" id="RXQ90364.1"/>
    </source>
</evidence>
<sequence>MVEKASYKILLVEDDFINGKIVKTLLEKANYSVEWVNNGKEALEVLIPNSEKYDLVIMDIQMPIINGYEVSVNLREIGIKIPIICMTANAYSDEYIKSKEAGMNDHISKPVTKTVLFEMLDKYL</sequence>
<keyword evidence="1 3" id="KW-0597">Phosphoprotein</keyword>
<protein>
    <submittedName>
        <fullName evidence="5">Response regulator</fullName>
    </submittedName>
</protein>
<dbReference type="Proteomes" id="UP000289703">
    <property type="component" value="Unassembled WGS sequence"/>
</dbReference>
<dbReference type="PROSITE" id="PS50110">
    <property type="entry name" value="RESPONSE_REGULATORY"/>
    <property type="match status" value="1"/>
</dbReference>
<dbReference type="OrthoDB" id="9796457at2"/>
<evidence type="ECO:0000256" key="1">
    <source>
        <dbReference type="ARBA" id="ARBA00022553"/>
    </source>
</evidence>
<dbReference type="GO" id="GO:0000160">
    <property type="term" value="P:phosphorelay signal transduction system"/>
    <property type="evidence" value="ECO:0007669"/>
    <property type="project" value="UniProtKB-KW"/>
</dbReference>
<feature type="modified residue" description="4-aspartylphosphate" evidence="3">
    <location>
        <position position="59"/>
    </location>
</feature>
<evidence type="ECO:0000256" key="2">
    <source>
        <dbReference type="ARBA" id="ARBA00023012"/>
    </source>
</evidence>
<comment type="caution">
    <text evidence="5">The sequence shown here is derived from an EMBL/GenBank/DDBJ whole genome shotgun (WGS) entry which is preliminary data.</text>
</comment>
<keyword evidence="2" id="KW-0902">Two-component regulatory system</keyword>
<dbReference type="PANTHER" id="PTHR45339">
    <property type="entry name" value="HYBRID SIGNAL TRANSDUCTION HISTIDINE KINASE J"/>
    <property type="match status" value="1"/>
</dbReference>
<organism evidence="5 6">
    <name type="scientific">Ancylomarina salipaludis</name>
    <dbReference type="NCBI Taxonomy" id="2501299"/>
    <lineage>
        <taxon>Bacteria</taxon>
        <taxon>Pseudomonadati</taxon>
        <taxon>Bacteroidota</taxon>
        <taxon>Bacteroidia</taxon>
        <taxon>Marinilabiliales</taxon>
        <taxon>Marinifilaceae</taxon>
        <taxon>Ancylomarina</taxon>
    </lineage>
</organism>
<accession>A0A4Q1JK99</accession>
<keyword evidence="6" id="KW-1185">Reference proteome</keyword>
<dbReference type="RefSeq" id="WP_129255161.1">
    <property type="nucleotide sequence ID" value="NZ_SAXA01000013.1"/>
</dbReference>
<dbReference type="Pfam" id="PF00072">
    <property type="entry name" value="Response_reg"/>
    <property type="match status" value="1"/>
</dbReference>
<name>A0A4Q1JK99_9BACT</name>
<dbReference type="EMBL" id="SAXA01000013">
    <property type="protein sequence ID" value="RXQ90364.1"/>
    <property type="molecule type" value="Genomic_DNA"/>
</dbReference>
<dbReference type="InterPro" id="IPR011006">
    <property type="entry name" value="CheY-like_superfamily"/>
</dbReference>
<dbReference type="PANTHER" id="PTHR45339:SF1">
    <property type="entry name" value="HYBRID SIGNAL TRANSDUCTION HISTIDINE KINASE J"/>
    <property type="match status" value="1"/>
</dbReference>
<dbReference type="CDD" id="cd17546">
    <property type="entry name" value="REC_hyHK_CKI1_RcsC-like"/>
    <property type="match status" value="1"/>
</dbReference>
<reference evidence="5 6" key="1">
    <citation type="submission" date="2019-01" db="EMBL/GenBank/DDBJ databases">
        <title>Ancylomarina salipaludis sp. nov., isolated from a salt marsh.</title>
        <authorList>
            <person name="Yoon J.-H."/>
        </authorList>
    </citation>
    <scope>NUCLEOTIDE SEQUENCE [LARGE SCALE GENOMIC DNA]</scope>
    <source>
        <strain evidence="5 6">SHSM-M15</strain>
    </source>
</reference>
<dbReference type="InterPro" id="IPR001789">
    <property type="entry name" value="Sig_transdc_resp-reg_receiver"/>
</dbReference>
<evidence type="ECO:0000259" key="4">
    <source>
        <dbReference type="PROSITE" id="PS50110"/>
    </source>
</evidence>
<proteinExistence type="predicted"/>
<feature type="domain" description="Response regulatory" evidence="4">
    <location>
        <begin position="8"/>
        <end position="124"/>
    </location>
</feature>
<evidence type="ECO:0000256" key="3">
    <source>
        <dbReference type="PROSITE-ProRule" id="PRU00169"/>
    </source>
</evidence>
<gene>
    <name evidence="5" type="ORF">EO244_13220</name>
</gene>